<evidence type="ECO:0000256" key="2">
    <source>
        <dbReference type="ARBA" id="ARBA00005369"/>
    </source>
</evidence>
<dbReference type="Gene3D" id="3.40.50.150">
    <property type="entry name" value="Vaccinia Virus protein VP39"/>
    <property type="match status" value="1"/>
</dbReference>
<keyword evidence="7" id="KW-0949">S-adenosyl-L-methionine</keyword>
<dbReference type="InterPro" id="IPR000682">
    <property type="entry name" value="PCMT"/>
</dbReference>
<feature type="non-terminal residue" evidence="8">
    <location>
        <position position="145"/>
    </location>
</feature>
<dbReference type="AlphaFoldDB" id="A0A3B0UUN3"/>
<evidence type="ECO:0000256" key="1">
    <source>
        <dbReference type="ARBA" id="ARBA00004496"/>
    </source>
</evidence>
<dbReference type="Pfam" id="PF01135">
    <property type="entry name" value="PCMT"/>
    <property type="match status" value="1"/>
</dbReference>
<dbReference type="CDD" id="cd02440">
    <property type="entry name" value="AdoMet_MTases"/>
    <property type="match status" value="1"/>
</dbReference>
<gene>
    <name evidence="8" type="ORF">MNBD_BACTEROID07-1876</name>
</gene>
<dbReference type="GO" id="GO:0032259">
    <property type="term" value="P:methylation"/>
    <property type="evidence" value="ECO:0007669"/>
    <property type="project" value="UniProtKB-KW"/>
</dbReference>
<sequence length="145" mass="16534">MEDTYRHKGMRRKLVNEIRKKGILDEEILEAVYRVPRHQFLDSGFLKYAYEDKPFPIGSGQTISQPYTVAFQTELLNVRHGAKVLEIGTGSGYQACVLAAIGVQVYSIERQKKLYEKARNLLPRLGFKINLFYGDGYLGLPDHAP</sequence>
<dbReference type="EMBL" id="UOET01000465">
    <property type="protein sequence ID" value="VAW30082.1"/>
    <property type="molecule type" value="Genomic_DNA"/>
</dbReference>
<reference evidence="8" key="1">
    <citation type="submission" date="2018-06" db="EMBL/GenBank/DDBJ databases">
        <authorList>
            <person name="Zhirakovskaya E."/>
        </authorList>
    </citation>
    <scope>NUCLEOTIDE SEQUENCE</scope>
</reference>
<dbReference type="GO" id="GO:0004719">
    <property type="term" value="F:protein-L-isoaspartate (D-aspartate) O-methyltransferase activity"/>
    <property type="evidence" value="ECO:0007669"/>
    <property type="project" value="UniProtKB-EC"/>
</dbReference>
<keyword evidence="6 8" id="KW-0808">Transferase</keyword>
<evidence type="ECO:0000256" key="6">
    <source>
        <dbReference type="ARBA" id="ARBA00022679"/>
    </source>
</evidence>
<protein>
    <recommendedName>
        <fullName evidence="3">protein-L-isoaspartate(D-aspartate) O-methyltransferase</fullName>
        <ecNumber evidence="3">2.1.1.77</ecNumber>
    </recommendedName>
</protein>
<dbReference type="EC" id="2.1.1.77" evidence="3"/>
<comment type="subcellular location">
    <subcellularLocation>
        <location evidence="1">Cytoplasm</location>
    </subcellularLocation>
</comment>
<accession>A0A3B0UUN3</accession>
<dbReference type="SUPFAM" id="SSF53335">
    <property type="entry name" value="S-adenosyl-L-methionine-dependent methyltransferases"/>
    <property type="match status" value="1"/>
</dbReference>
<evidence type="ECO:0000313" key="8">
    <source>
        <dbReference type="EMBL" id="VAW30082.1"/>
    </source>
</evidence>
<evidence type="ECO:0000256" key="7">
    <source>
        <dbReference type="ARBA" id="ARBA00022691"/>
    </source>
</evidence>
<evidence type="ECO:0000256" key="4">
    <source>
        <dbReference type="ARBA" id="ARBA00022490"/>
    </source>
</evidence>
<evidence type="ECO:0000256" key="5">
    <source>
        <dbReference type="ARBA" id="ARBA00022603"/>
    </source>
</evidence>
<name>A0A3B0UUN3_9ZZZZ</name>
<dbReference type="InterPro" id="IPR029063">
    <property type="entry name" value="SAM-dependent_MTases_sf"/>
</dbReference>
<keyword evidence="5 8" id="KW-0489">Methyltransferase</keyword>
<comment type="similarity">
    <text evidence="2">Belongs to the methyltransferase superfamily. L-isoaspartyl/D-aspartyl protein methyltransferase family.</text>
</comment>
<evidence type="ECO:0000256" key="3">
    <source>
        <dbReference type="ARBA" id="ARBA00011890"/>
    </source>
</evidence>
<proteinExistence type="inferred from homology"/>
<organism evidence="8">
    <name type="scientific">hydrothermal vent metagenome</name>
    <dbReference type="NCBI Taxonomy" id="652676"/>
    <lineage>
        <taxon>unclassified sequences</taxon>
        <taxon>metagenomes</taxon>
        <taxon>ecological metagenomes</taxon>
    </lineage>
</organism>
<dbReference type="GO" id="GO:0005737">
    <property type="term" value="C:cytoplasm"/>
    <property type="evidence" value="ECO:0007669"/>
    <property type="project" value="UniProtKB-SubCell"/>
</dbReference>
<dbReference type="PANTHER" id="PTHR11579:SF0">
    <property type="entry name" value="PROTEIN-L-ISOASPARTATE(D-ASPARTATE) O-METHYLTRANSFERASE"/>
    <property type="match status" value="1"/>
</dbReference>
<dbReference type="PANTHER" id="PTHR11579">
    <property type="entry name" value="PROTEIN-L-ISOASPARTATE O-METHYLTRANSFERASE"/>
    <property type="match status" value="1"/>
</dbReference>
<keyword evidence="4" id="KW-0963">Cytoplasm</keyword>